<dbReference type="Gene3D" id="3.40.50.1820">
    <property type="entry name" value="alpha/beta hydrolase"/>
    <property type="match status" value="1"/>
</dbReference>
<dbReference type="SUPFAM" id="SSF51120">
    <property type="entry name" value="beta-Roll"/>
    <property type="match status" value="1"/>
</dbReference>
<dbReference type="InterPro" id="IPR011049">
    <property type="entry name" value="Serralysin-like_metalloprot_C"/>
</dbReference>
<proteinExistence type="predicted"/>
<protein>
    <recommendedName>
        <fullName evidence="3">Fungal lipase-like domain-containing protein</fullName>
    </recommendedName>
</protein>
<dbReference type="InterPro" id="IPR001343">
    <property type="entry name" value="Hemolysn_Ca-bd"/>
</dbReference>
<gene>
    <name evidence="1" type="ORF">PDENDC454_17938</name>
</gene>
<comment type="caution">
    <text evidence="1">The sequence shown here is derived from an EMBL/GenBank/DDBJ whole genome shotgun (WGS) entry which is preliminary data.</text>
</comment>
<name>H3SJ62_9BACL</name>
<dbReference type="RefSeq" id="WP_006678076.1">
    <property type="nucleotide sequence ID" value="NZ_AHKH01000053.1"/>
</dbReference>
<dbReference type="PATRIC" id="fig|1131935.3.peg.3727"/>
<accession>H3SJ62</accession>
<dbReference type="GO" id="GO:0005509">
    <property type="term" value="F:calcium ion binding"/>
    <property type="evidence" value="ECO:0007669"/>
    <property type="project" value="InterPro"/>
</dbReference>
<dbReference type="SUPFAM" id="SSF53474">
    <property type="entry name" value="alpha/beta-Hydrolases"/>
    <property type="match status" value="1"/>
</dbReference>
<dbReference type="InterPro" id="IPR029058">
    <property type="entry name" value="AB_hydrolase_fold"/>
</dbReference>
<dbReference type="Pfam" id="PF26363">
    <property type="entry name" value="Phospholipase-like"/>
    <property type="match status" value="1"/>
</dbReference>
<dbReference type="STRING" id="1131935.PDENDC454_17938"/>
<evidence type="ECO:0000313" key="2">
    <source>
        <dbReference type="Proteomes" id="UP000003900"/>
    </source>
</evidence>
<dbReference type="Pfam" id="PF00353">
    <property type="entry name" value="HemolysinCabind"/>
    <property type="match status" value="1"/>
</dbReference>
<dbReference type="EMBL" id="AHKH01000053">
    <property type="protein sequence ID" value="EHQ60898.1"/>
    <property type="molecule type" value="Genomic_DNA"/>
</dbReference>
<evidence type="ECO:0008006" key="3">
    <source>
        <dbReference type="Google" id="ProtNLM"/>
    </source>
</evidence>
<organism evidence="1 2">
    <name type="scientific">Paenibacillus dendritiformis C454</name>
    <dbReference type="NCBI Taxonomy" id="1131935"/>
    <lineage>
        <taxon>Bacteria</taxon>
        <taxon>Bacillati</taxon>
        <taxon>Bacillota</taxon>
        <taxon>Bacilli</taxon>
        <taxon>Bacillales</taxon>
        <taxon>Paenibacillaceae</taxon>
        <taxon>Paenibacillus</taxon>
    </lineage>
</organism>
<dbReference type="InterPro" id="IPR025460">
    <property type="entry name" value="DUF4280"/>
</dbReference>
<sequence length="545" mass="60865">MVTDREYKELSSFAYDDLVEENIEELPESNSKWKVLKVSSLGEAVYGQGFDATAFGRVDDSYNFTGEAVVAFRGTYSAIDVVQDVDMFFTGPLSIQHIRAKSFVHSLLSNKEIKNLTFTGHSLGGALAQYASSEYQKEAVTFNAPHLPWNTVIDGSKTRNYVIYGDMVGHDLPGNDLGKTVRMPQQFTPDLNIGLKEKPFMDKHKMENFDWYFDKHGMFVNVDKHMTIQVPYGNNELRAFPRGSTLIGGTGTDRLYGDVGNDILIGGPGTSYLYGGEGSDTYKYIRTSGILILPQGERVRGAGVLKIHDYDLKDISFKVYKAGSSLCLEIYFDGKKSKMIRVEDISGRNGKKIQLITIENSKKLYSINVRTLLEYFSAHGKDRKKLSKDKVMPISQLPKDVLFEIRDLPVKEKKKEVKVSSASGEKLSYVVAGATIQCSCGNLPRKLKASYSHGVYIKDKAKLNVMDYRPNENIAPFGMCSSPGNPQVIKEGRPVPCKPIVTTPWIYGKEDVLVENYPALLHISQNSCLHKGLISFVDNGQVEKR</sequence>
<evidence type="ECO:0000313" key="1">
    <source>
        <dbReference type="EMBL" id="EHQ60898.1"/>
    </source>
</evidence>
<dbReference type="PRINTS" id="PR00313">
    <property type="entry name" value="CABNDNGRPT"/>
</dbReference>
<keyword evidence="2" id="KW-1185">Reference proteome</keyword>
<dbReference type="Pfam" id="PF14107">
    <property type="entry name" value="DUF4280"/>
    <property type="match status" value="1"/>
</dbReference>
<reference evidence="1 2" key="1">
    <citation type="journal article" date="2012" name="J. Bacteriol.">
        <title>Genome Sequence of the Pattern-Forming Social Bacterium Paenibacillus dendritiformis C454 Chiral Morphotype.</title>
        <authorList>
            <person name="Sirota-Madi A."/>
            <person name="Olender T."/>
            <person name="Helman Y."/>
            <person name="Brainis I."/>
            <person name="Finkelshtein A."/>
            <person name="Roth D."/>
            <person name="Hagai E."/>
            <person name="Leshkowitz D."/>
            <person name="Brodsky L."/>
            <person name="Galatenko V."/>
            <person name="Nikolaev V."/>
            <person name="Gutnick D.L."/>
            <person name="Lancet D."/>
            <person name="Ben-Jacob E."/>
        </authorList>
    </citation>
    <scope>NUCLEOTIDE SEQUENCE [LARGE SCALE GENOMIC DNA]</scope>
    <source>
        <strain evidence="1 2">C454</strain>
    </source>
</reference>
<dbReference type="AlphaFoldDB" id="H3SJ62"/>
<dbReference type="Proteomes" id="UP000003900">
    <property type="component" value="Unassembled WGS sequence"/>
</dbReference>
<dbReference type="Gene3D" id="2.150.10.10">
    <property type="entry name" value="Serralysin-like metalloprotease, C-terminal"/>
    <property type="match status" value="1"/>
</dbReference>